<dbReference type="AlphaFoldDB" id="A0A5E4QE02"/>
<gene>
    <name evidence="2" type="ORF">LSINAPIS_LOCUS6985</name>
</gene>
<dbReference type="EMBL" id="FZQP02002226">
    <property type="protein sequence ID" value="VVC95217.1"/>
    <property type="molecule type" value="Genomic_DNA"/>
</dbReference>
<proteinExistence type="predicted"/>
<organism evidence="2 3">
    <name type="scientific">Leptidea sinapis</name>
    <dbReference type="NCBI Taxonomy" id="189913"/>
    <lineage>
        <taxon>Eukaryota</taxon>
        <taxon>Metazoa</taxon>
        <taxon>Ecdysozoa</taxon>
        <taxon>Arthropoda</taxon>
        <taxon>Hexapoda</taxon>
        <taxon>Insecta</taxon>
        <taxon>Pterygota</taxon>
        <taxon>Neoptera</taxon>
        <taxon>Endopterygota</taxon>
        <taxon>Lepidoptera</taxon>
        <taxon>Glossata</taxon>
        <taxon>Ditrysia</taxon>
        <taxon>Papilionoidea</taxon>
        <taxon>Pieridae</taxon>
        <taxon>Dismorphiinae</taxon>
        <taxon>Leptidea</taxon>
    </lineage>
</organism>
<evidence type="ECO:0000313" key="3">
    <source>
        <dbReference type="Proteomes" id="UP000324832"/>
    </source>
</evidence>
<feature type="compositionally biased region" description="Low complexity" evidence="1">
    <location>
        <begin position="1"/>
        <end position="12"/>
    </location>
</feature>
<keyword evidence="3" id="KW-1185">Reference proteome</keyword>
<feature type="region of interest" description="Disordered" evidence="1">
    <location>
        <begin position="1"/>
        <end position="20"/>
    </location>
</feature>
<reference evidence="2 3" key="1">
    <citation type="submission" date="2017-07" db="EMBL/GenBank/DDBJ databases">
        <authorList>
            <person name="Talla V."/>
            <person name="Backstrom N."/>
        </authorList>
    </citation>
    <scope>NUCLEOTIDE SEQUENCE [LARGE SCALE GENOMIC DNA]</scope>
</reference>
<evidence type="ECO:0000256" key="1">
    <source>
        <dbReference type="SAM" id="MobiDB-lite"/>
    </source>
</evidence>
<name>A0A5E4QE02_9NEOP</name>
<accession>A0A5E4QE02</accession>
<dbReference type="Proteomes" id="UP000324832">
    <property type="component" value="Unassembled WGS sequence"/>
</dbReference>
<protein>
    <submittedName>
        <fullName evidence="2">Uncharacterized protein</fullName>
    </submittedName>
</protein>
<sequence>MSQLNAQASLQSSHDRGTDRVDSLQCELIIPSTVSEDSISCVFIVSYYFPFFEFQSHLSWTFVLWRH</sequence>
<evidence type="ECO:0000313" key="2">
    <source>
        <dbReference type="EMBL" id="VVC95217.1"/>
    </source>
</evidence>